<gene>
    <name evidence="6" type="ORF">GGR25_002617</name>
</gene>
<evidence type="ECO:0000256" key="2">
    <source>
        <dbReference type="ARBA" id="ARBA00052718"/>
    </source>
</evidence>
<comment type="function">
    <text evidence="3">Involved in the breakdown of putrescine via hydrolysis of the gamma-glutamyl linkage of gamma-glutamyl-gamma-aminobutyrate.</text>
</comment>
<evidence type="ECO:0000313" key="7">
    <source>
        <dbReference type="Proteomes" id="UP000553963"/>
    </source>
</evidence>
<accession>A0A840AR97</accession>
<evidence type="ECO:0000313" key="6">
    <source>
        <dbReference type="EMBL" id="MBB3931567.1"/>
    </source>
</evidence>
<dbReference type="PANTHER" id="PTHR43235">
    <property type="entry name" value="GLUTAMINE AMIDOTRANSFERASE PB2B2.05-RELATED"/>
    <property type="match status" value="1"/>
</dbReference>
<dbReference type="GO" id="GO:0016740">
    <property type="term" value="F:transferase activity"/>
    <property type="evidence" value="ECO:0007669"/>
    <property type="project" value="UniProtKB-KW"/>
</dbReference>
<sequence>MIAAAPTAGAAGHRPPIVAVSADVRDADGYRWHAAPETYLKAVTIGLGGIPLIVPSLGDVLDFDALLQRVDGVLLTGARSNVFPEFYGETPDPVAEPYDIARDQTTLPLIRAAIRHGVPLLAICRGFQELNVALGGTLVPEVHKVPGRVDHRSPESTDQSERFAIRQDVVVATGSCLGRILGDGVIRVNSLHRQAVLRLADGLSIEAVAPDGTIEAVSVTDAAGFAVGVQWHPEFWVATDAPSGRLFRAFGEAMRERMARTPGLAAAE</sequence>
<organism evidence="6 7">
    <name type="scientific">Kaistia hirudinis</name>
    <dbReference type="NCBI Taxonomy" id="1293440"/>
    <lineage>
        <taxon>Bacteria</taxon>
        <taxon>Pseudomonadati</taxon>
        <taxon>Pseudomonadota</taxon>
        <taxon>Alphaproteobacteria</taxon>
        <taxon>Hyphomicrobiales</taxon>
        <taxon>Kaistiaceae</taxon>
        <taxon>Kaistia</taxon>
    </lineage>
</organism>
<dbReference type="InterPro" id="IPR029062">
    <property type="entry name" value="Class_I_gatase-like"/>
</dbReference>
<comment type="similarity">
    <text evidence="1">Belongs to the peptidase C26 family.</text>
</comment>
<dbReference type="GO" id="GO:0006598">
    <property type="term" value="P:polyamine catabolic process"/>
    <property type="evidence" value="ECO:0007669"/>
    <property type="project" value="TreeGrafter"/>
</dbReference>
<dbReference type="FunFam" id="3.40.50.880:FF:000030">
    <property type="entry name" value="Gamma-glutamyl-gamma-aminobutyrate hydrolase PuuD"/>
    <property type="match status" value="1"/>
</dbReference>
<keyword evidence="7" id="KW-1185">Reference proteome</keyword>
<dbReference type="SUPFAM" id="SSF52317">
    <property type="entry name" value="Class I glutamine amidotransferase-like"/>
    <property type="match status" value="1"/>
</dbReference>
<dbReference type="PANTHER" id="PTHR43235:SF1">
    <property type="entry name" value="GLUTAMINE AMIDOTRANSFERASE PB2B2.05-RELATED"/>
    <property type="match status" value="1"/>
</dbReference>
<comment type="catalytic activity">
    <reaction evidence="2">
        <text>4-(gamma-L-glutamylamino)butanoate + H2O = 4-aminobutanoate + L-glutamate</text>
        <dbReference type="Rhea" id="RHEA:19737"/>
        <dbReference type="ChEBI" id="CHEBI:15377"/>
        <dbReference type="ChEBI" id="CHEBI:29985"/>
        <dbReference type="ChEBI" id="CHEBI:58800"/>
        <dbReference type="ChEBI" id="CHEBI:59888"/>
        <dbReference type="EC" id="3.5.1.94"/>
    </reaction>
</comment>
<reference evidence="6 7" key="1">
    <citation type="submission" date="2020-08" db="EMBL/GenBank/DDBJ databases">
        <title>Genomic Encyclopedia of Type Strains, Phase IV (KMG-IV): sequencing the most valuable type-strain genomes for metagenomic binning, comparative biology and taxonomic classification.</title>
        <authorList>
            <person name="Goeker M."/>
        </authorList>
    </citation>
    <scope>NUCLEOTIDE SEQUENCE [LARGE SCALE GENOMIC DNA]</scope>
    <source>
        <strain evidence="6 7">DSM 25966</strain>
    </source>
</reference>
<dbReference type="Proteomes" id="UP000553963">
    <property type="component" value="Unassembled WGS sequence"/>
</dbReference>
<dbReference type="PROSITE" id="PS51273">
    <property type="entry name" value="GATASE_TYPE_1"/>
    <property type="match status" value="1"/>
</dbReference>
<protein>
    <recommendedName>
        <fullName evidence="5">gamma-glutamyl-gamma-aminobutyrate hydrolase</fullName>
        <ecNumber evidence="5">3.5.1.94</ecNumber>
    </recommendedName>
</protein>
<keyword evidence="6" id="KW-0315">Glutamine amidotransferase</keyword>
<dbReference type="Pfam" id="PF07722">
    <property type="entry name" value="Peptidase_C26"/>
    <property type="match status" value="1"/>
</dbReference>
<evidence type="ECO:0000256" key="3">
    <source>
        <dbReference type="ARBA" id="ARBA00055068"/>
    </source>
</evidence>
<dbReference type="InterPro" id="IPR011697">
    <property type="entry name" value="Peptidase_C26"/>
</dbReference>
<evidence type="ECO:0000256" key="5">
    <source>
        <dbReference type="ARBA" id="ARBA00066788"/>
    </source>
</evidence>
<name>A0A840AR97_9HYPH</name>
<comment type="pathway">
    <text evidence="4">Amine and polyamine degradation; putrescine degradation; 4-aminobutanoate from putrescine: step 4/4.</text>
</comment>
<dbReference type="EC" id="3.5.1.94" evidence="5"/>
<dbReference type="InterPro" id="IPR044668">
    <property type="entry name" value="PuuD-like"/>
</dbReference>
<dbReference type="RefSeq" id="WP_183399192.1">
    <property type="nucleotide sequence ID" value="NZ_JACIDS010000003.1"/>
</dbReference>
<comment type="caution">
    <text evidence="6">The sequence shown here is derived from an EMBL/GenBank/DDBJ whole genome shotgun (WGS) entry which is preliminary data.</text>
</comment>
<dbReference type="EMBL" id="JACIDS010000003">
    <property type="protein sequence ID" value="MBB3931567.1"/>
    <property type="molecule type" value="Genomic_DNA"/>
</dbReference>
<dbReference type="CDD" id="cd01745">
    <property type="entry name" value="GATase1_2"/>
    <property type="match status" value="1"/>
</dbReference>
<dbReference type="GO" id="GO:0033969">
    <property type="term" value="F:gamma-glutamyl-gamma-aminobutyrate hydrolase activity"/>
    <property type="evidence" value="ECO:0007669"/>
    <property type="project" value="UniProtKB-EC"/>
</dbReference>
<dbReference type="AlphaFoldDB" id="A0A840AR97"/>
<dbReference type="GO" id="GO:0005829">
    <property type="term" value="C:cytosol"/>
    <property type="evidence" value="ECO:0007669"/>
    <property type="project" value="TreeGrafter"/>
</dbReference>
<evidence type="ECO:0000256" key="4">
    <source>
        <dbReference type="ARBA" id="ARBA00060634"/>
    </source>
</evidence>
<proteinExistence type="inferred from homology"/>
<dbReference type="Gene3D" id="3.40.50.880">
    <property type="match status" value="1"/>
</dbReference>
<evidence type="ECO:0000256" key="1">
    <source>
        <dbReference type="ARBA" id="ARBA00011083"/>
    </source>
</evidence>
<keyword evidence="6" id="KW-0808">Transferase</keyword>